<reference evidence="1" key="1">
    <citation type="submission" date="2021-06" db="EMBL/GenBank/DDBJ databases">
        <authorList>
            <person name="Kallberg Y."/>
            <person name="Tangrot J."/>
            <person name="Rosling A."/>
        </authorList>
    </citation>
    <scope>NUCLEOTIDE SEQUENCE</scope>
    <source>
        <strain evidence="1">IN212</strain>
    </source>
</reference>
<dbReference type="OrthoDB" id="2343099at2759"/>
<evidence type="ECO:0000313" key="1">
    <source>
        <dbReference type="EMBL" id="CAG8793844.1"/>
    </source>
</evidence>
<feature type="non-terminal residue" evidence="1">
    <location>
        <position position="119"/>
    </location>
</feature>
<dbReference type="Proteomes" id="UP000789396">
    <property type="component" value="Unassembled WGS sequence"/>
</dbReference>
<comment type="caution">
    <text evidence="1">The sequence shown here is derived from an EMBL/GenBank/DDBJ whole genome shotgun (WGS) entry which is preliminary data.</text>
</comment>
<organism evidence="1 2">
    <name type="scientific">Racocetra fulgida</name>
    <dbReference type="NCBI Taxonomy" id="60492"/>
    <lineage>
        <taxon>Eukaryota</taxon>
        <taxon>Fungi</taxon>
        <taxon>Fungi incertae sedis</taxon>
        <taxon>Mucoromycota</taxon>
        <taxon>Glomeromycotina</taxon>
        <taxon>Glomeromycetes</taxon>
        <taxon>Diversisporales</taxon>
        <taxon>Gigasporaceae</taxon>
        <taxon>Racocetra</taxon>
    </lineage>
</organism>
<keyword evidence="2" id="KW-1185">Reference proteome</keyword>
<protein>
    <submittedName>
        <fullName evidence="1">4431_t:CDS:1</fullName>
    </submittedName>
</protein>
<evidence type="ECO:0000313" key="2">
    <source>
        <dbReference type="Proteomes" id="UP000789396"/>
    </source>
</evidence>
<proteinExistence type="predicted"/>
<accession>A0A9N9P8U8</accession>
<dbReference type="EMBL" id="CAJVPZ010064002">
    <property type="protein sequence ID" value="CAG8793844.1"/>
    <property type="molecule type" value="Genomic_DNA"/>
</dbReference>
<gene>
    <name evidence="1" type="ORF">RFULGI_LOCUS17015</name>
</gene>
<sequence length="119" mass="14421">MFQSLEIQNTNIVITEVCTIKKADLTWFRENENTNFRRPIMYPDDDGHITEYTQIKLSSKQNALFDRKRREFLKQHKFILDKENNIIEEISKKYLLELLYPAKLANIRFKNGYQFDLRE</sequence>
<dbReference type="AlphaFoldDB" id="A0A9N9P8U8"/>
<name>A0A9N9P8U8_9GLOM</name>